<proteinExistence type="predicted"/>
<keyword evidence="7" id="KW-1185">Reference proteome</keyword>
<comment type="subcellular location">
    <subcellularLocation>
        <location evidence="1">Membrane</location>
        <topology evidence="1">Multi-pass membrane protein</topology>
    </subcellularLocation>
</comment>
<sequence>MDSTVWEVSKVFGKIETRALMLSQERESFTGLHNVAKHIVHLQESCDATYLIVQKVLAHFKLLQSKASDENKVLMESTWGMLTQVETSFETVNLRLRSLDRRMQSVIALSFHLVAAEGNRIMQSDSNTMTTIGLVTLIFLPLTTVSTIFGSQFFGVSDEDDSLTVSKDFWIFWVISIPVTVIVVGAWYAVKWRRFELATRNKQIMARQHQVTEKYGA</sequence>
<feature type="transmembrane region" description="Helical" evidence="5">
    <location>
        <begin position="129"/>
        <end position="149"/>
    </location>
</feature>
<keyword evidence="3 5" id="KW-1133">Transmembrane helix</keyword>
<evidence type="ECO:0000313" key="7">
    <source>
        <dbReference type="Proteomes" id="UP001219568"/>
    </source>
</evidence>
<dbReference type="EMBL" id="JAQJZL010000005">
    <property type="protein sequence ID" value="KAJ6041238.1"/>
    <property type="molecule type" value="Genomic_DNA"/>
</dbReference>
<evidence type="ECO:0000256" key="3">
    <source>
        <dbReference type="ARBA" id="ARBA00022989"/>
    </source>
</evidence>
<protein>
    <submittedName>
        <fullName evidence="6">Uncharacterized protein</fullName>
    </submittedName>
</protein>
<name>A0AAD6ICR3_PENCN</name>
<reference evidence="6" key="1">
    <citation type="journal article" date="2023" name="IMA Fungus">
        <title>Comparative genomic study of the Penicillium genus elucidates a diverse pangenome and 15 lateral gene transfer events.</title>
        <authorList>
            <person name="Petersen C."/>
            <person name="Sorensen T."/>
            <person name="Nielsen M.R."/>
            <person name="Sondergaard T.E."/>
            <person name="Sorensen J.L."/>
            <person name="Fitzpatrick D.A."/>
            <person name="Frisvad J.C."/>
            <person name="Nielsen K.L."/>
        </authorList>
    </citation>
    <scope>NUCLEOTIDE SEQUENCE</scope>
    <source>
        <strain evidence="6">IBT 15450</strain>
    </source>
</reference>
<gene>
    <name evidence="6" type="ORF">N7460_006628</name>
</gene>
<dbReference type="Gene3D" id="1.20.58.340">
    <property type="entry name" value="Magnesium transport protein CorA, transmembrane region"/>
    <property type="match status" value="1"/>
</dbReference>
<evidence type="ECO:0000256" key="4">
    <source>
        <dbReference type="ARBA" id="ARBA00023136"/>
    </source>
</evidence>
<dbReference type="SUPFAM" id="SSF144083">
    <property type="entry name" value="Magnesium transport protein CorA, transmembrane region"/>
    <property type="match status" value="1"/>
</dbReference>
<keyword evidence="2 5" id="KW-0812">Transmembrane</keyword>
<reference evidence="6" key="2">
    <citation type="submission" date="2023-01" db="EMBL/GenBank/DDBJ databases">
        <authorList>
            <person name="Petersen C."/>
        </authorList>
    </citation>
    <scope>NUCLEOTIDE SEQUENCE</scope>
    <source>
        <strain evidence="6">IBT 15450</strain>
    </source>
</reference>
<evidence type="ECO:0000256" key="1">
    <source>
        <dbReference type="ARBA" id="ARBA00004141"/>
    </source>
</evidence>
<dbReference type="Proteomes" id="UP001219568">
    <property type="component" value="Unassembled WGS sequence"/>
</dbReference>
<keyword evidence="4 5" id="KW-0472">Membrane</keyword>
<organism evidence="6 7">
    <name type="scientific">Penicillium canescens</name>
    <dbReference type="NCBI Taxonomy" id="5083"/>
    <lineage>
        <taxon>Eukaryota</taxon>
        <taxon>Fungi</taxon>
        <taxon>Dikarya</taxon>
        <taxon>Ascomycota</taxon>
        <taxon>Pezizomycotina</taxon>
        <taxon>Eurotiomycetes</taxon>
        <taxon>Eurotiomycetidae</taxon>
        <taxon>Eurotiales</taxon>
        <taxon>Aspergillaceae</taxon>
        <taxon>Penicillium</taxon>
    </lineage>
</organism>
<feature type="transmembrane region" description="Helical" evidence="5">
    <location>
        <begin position="169"/>
        <end position="190"/>
    </location>
</feature>
<dbReference type="GO" id="GO:0046873">
    <property type="term" value="F:metal ion transmembrane transporter activity"/>
    <property type="evidence" value="ECO:0007669"/>
    <property type="project" value="InterPro"/>
</dbReference>
<dbReference type="InterPro" id="IPR002523">
    <property type="entry name" value="MgTranspt_CorA/ZnTranspt_ZntB"/>
</dbReference>
<dbReference type="InterPro" id="IPR045863">
    <property type="entry name" value="CorA_TM1_TM2"/>
</dbReference>
<comment type="caution">
    <text evidence="6">The sequence shown here is derived from an EMBL/GenBank/DDBJ whole genome shotgun (WGS) entry which is preliminary data.</text>
</comment>
<evidence type="ECO:0000256" key="5">
    <source>
        <dbReference type="SAM" id="Phobius"/>
    </source>
</evidence>
<evidence type="ECO:0000313" key="6">
    <source>
        <dbReference type="EMBL" id="KAJ6041238.1"/>
    </source>
</evidence>
<accession>A0AAD6ICR3</accession>
<evidence type="ECO:0000256" key="2">
    <source>
        <dbReference type="ARBA" id="ARBA00022692"/>
    </source>
</evidence>
<dbReference type="Pfam" id="PF01544">
    <property type="entry name" value="CorA"/>
    <property type="match status" value="1"/>
</dbReference>
<dbReference type="AlphaFoldDB" id="A0AAD6ICR3"/>
<dbReference type="GO" id="GO:0016020">
    <property type="term" value="C:membrane"/>
    <property type="evidence" value="ECO:0007669"/>
    <property type="project" value="UniProtKB-SubCell"/>
</dbReference>